<organism evidence="3 4">
    <name type="scientific">Mycoplasma seminis</name>
    <dbReference type="NCBI Taxonomy" id="512749"/>
    <lineage>
        <taxon>Bacteria</taxon>
        <taxon>Bacillati</taxon>
        <taxon>Mycoplasmatota</taxon>
        <taxon>Mollicutes</taxon>
        <taxon>Mycoplasmataceae</taxon>
        <taxon>Mycoplasma</taxon>
    </lineage>
</organism>
<sequence>MNQIKSYALFLHKIMLKKKSTIILPLFWFVVSIILAIVFASLKLDSYKINFAIYAVAFIELILTIFYASLKALNIYKDLEEEGVELLSYSKPISRKQIFSGKLIIYLTLGCYWALIMLLCNLFIGLGLHTSYLAAFSLLSFVVFILAYIFFGMIASIIGYKLNGKVALAIPLVAVTPLVIGGSVIASQSTATSNNMAYYLNAKRELQPAGNNANIETFYLNNDKDAFYIMPNGFDDLNFSTKQNDYINNSFNYAAAAAKGWQAYAWGVLPYQMIDIFNFENENIFNAFSTNHQNNLEKYLYYNDLDSYMYSYKLNNTNVLPKYRVNIGDSKNPNYQEVYLVPGALKNQTHFNDLINTNIIYARNGADNFKLSFPEDSYTKTNGSSLVGKLQWKYLAELLSSKVFNAYGKEFVNNLISSQEYQNSDHNDLAFNKKLILNAIQNEISNKDSKLNNLDDNITVLNDESIKNKLINSQIEKQIYLTTALIYYIYFAQNNNVLTQALLFNSKDTNDLNDFTPSTFTFIFGGYRYQIGGYESYSTKHSVSDNKVLIRYDLKTSNNYLFQPLEQMYSVSRNKQVINKYGFIGIWIALGFVFILINNVLYIRKDYR</sequence>
<keyword evidence="2" id="KW-0472">Membrane</keyword>
<feature type="coiled-coil region" evidence="1">
    <location>
        <begin position="437"/>
        <end position="464"/>
    </location>
</feature>
<dbReference type="Proteomes" id="UP001237011">
    <property type="component" value="Chromosome"/>
</dbReference>
<feature type="transmembrane region" description="Helical" evidence="2">
    <location>
        <begin position="51"/>
        <end position="70"/>
    </location>
</feature>
<feature type="transmembrane region" description="Helical" evidence="2">
    <location>
        <begin position="21"/>
        <end position="39"/>
    </location>
</feature>
<proteinExistence type="predicted"/>
<feature type="transmembrane region" description="Helical" evidence="2">
    <location>
        <begin position="132"/>
        <end position="154"/>
    </location>
</feature>
<evidence type="ECO:0000313" key="3">
    <source>
        <dbReference type="EMBL" id="WLP85920.1"/>
    </source>
</evidence>
<keyword evidence="2" id="KW-1133">Transmembrane helix</keyword>
<keyword evidence="2" id="KW-0812">Transmembrane</keyword>
<gene>
    <name evidence="3" type="ORF">Q8852_02120</name>
</gene>
<feature type="transmembrane region" description="Helical" evidence="2">
    <location>
        <begin position="166"/>
        <end position="186"/>
    </location>
</feature>
<protein>
    <submittedName>
        <fullName evidence="3">ABC transporter permease</fullName>
    </submittedName>
</protein>
<dbReference type="RefSeq" id="WP_305938343.1">
    <property type="nucleotide sequence ID" value="NZ_CP132191.1"/>
</dbReference>
<feature type="transmembrane region" description="Helical" evidence="2">
    <location>
        <begin position="581"/>
        <end position="603"/>
    </location>
</feature>
<dbReference type="EMBL" id="CP132191">
    <property type="protein sequence ID" value="WLP85920.1"/>
    <property type="molecule type" value="Genomic_DNA"/>
</dbReference>
<keyword evidence="4" id="KW-1185">Reference proteome</keyword>
<evidence type="ECO:0000313" key="4">
    <source>
        <dbReference type="Proteomes" id="UP001237011"/>
    </source>
</evidence>
<reference evidence="3" key="1">
    <citation type="submission" date="2023-08" db="EMBL/GenBank/DDBJ databases">
        <title>Complete genome sequence of Mycoplasma seminis 2200.</title>
        <authorList>
            <person name="Spergser J."/>
        </authorList>
    </citation>
    <scope>NUCLEOTIDE SEQUENCE [LARGE SCALE GENOMIC DNA]</scope>
    <source>
        <strain evidence="3">2200</strain>
    </source>
</reference>
<feature type="transmembrane region" description="Helical" evidence="2">
    <location>
        <begin position="103"/>
        <end position="126"/>
    </location>
</feature>
<accession>A0ABY9HCK2</accession>
<evidence type="ECO:0000256" key="1">
    <source>
        <dbReference type="SAM" id="Coils"/>
    </source>
</evidence>
<keyword evidence="1" id="KW-0175">Coiled coil</keyword>
<name>A0ABY9HCK2_9MOLU</name>
<evidence type="ECO:0000256" key="2">
    <source>
        <dbReference type="SAM" id="Phobius"/>
    </source>
</evidence>